<evidence type="ECO:0000256" key="3">
    <source>
        <dbReference type="ARBA" id="ARBA00022475"/>
    </source>
</evidence>
<feature type="transmembrane region" description="Helical" evidence="11">
    <location>
        <begin position="264"/>
        <end position="287"/>
    </location>
</feature>
<evidence type="ECO:0000256" key="10">
    <source>
        <dbReference type="ARBA" id="ARBA00023136"/>
    </source>
</evidence>
<dbReference type="SUPFAM" id="SSF52540">
    <property type="entry name" value="P-loop containing nucleoside triphosphate hydrolases"/>
    <property type="match status" value="1"/>
</dbReference>
<dbReference type="InterPro" id="IPR003593">
    <property type="entry name" value="AAA+_ATPase"/>
</dbReference>
<evidence type="ECO:0000256" key="5">
    <source>
        <dbReference type="ARBA" id="ARBA00022741"/>
    </source>
</evidence>
<keyword evidence="3" id="KW-1003">Cell membrane</keyword>
<comment type="subcellular location">
    <subcellularLocation>
        <location evidence="1">Cell membrane</location>
        <topology evidence="1">Multi-pass membrane protein</topology>
    </subcellularLocation>
</comment>
<dbReference type="SUPFAM" id="SSF90123">
    <property type="entry name" value="ABC transporter transmembrane region"/>
    <property type="match status" value="1"/>
</dbReference>
<protein>
    <submittedName>
        <fullName evidence="14">Lipid transporter ATP-binding/permease</fullName>
    </submittedName>
</protein>
<evidence type="ECO:0000256" key="8">
    <source>
        <dbReference type="ARBA" id="ARBA00022989"/>
    </source>
</evidence>
<keyword evidence="4 11" id="KW-0812">Transmembrane</keyword>
<keyword evidence="5" id="KW-0547">Nucleotide-binding</keyword>
<dbReference type="PROSITE" id="PS50929">
    <property type="entry name" value="ABC_TM1F"/>
    <property type="match status" value="1"/>
</dbReference>
<dbReference type="GO" id="GO:0005524">
    <property type="term" value="F:ATP binding"/>
    <property type="evidence" value="ECO:0007669"/>
    <property type="project" value="UniProtKB-KW"/>
</dbReference>
<dbReference type="RefSeq" id="WP_046039760.1">
    <property type="nucleotide sequence ID" value="NZ_LACC01000012.1"/>
</dbReference>
<dbReference type="EMBL" id="LACC01000012">
    <property type="protein sequence ID" value="KJZ47441.1"/>
    <property type="molecule type" value="Genomic_DNA"/>
</dbReference>
<dbReference type="CDD" id="cd18552">
    <property type="entry name" value="ABC_6TM_MsbA_like"/>
    <property type="match status" value="1"/>
</dbReference>
<evidence type="ECO:0000256" key="2">
    <source>
        <dbReference type="ARBA" id="ARBA00022448"/>
    </source>
</evidence>
<dbReference type="PROSITE" id="PS50893">
    <property type="entry name" value="ABC_TRANSPORTER_2"/>
    <property type="match status" value="1"/>
</dbReference>
<proteinExistence type="predicted"/>
<dbReference type="InterPro" id="IPR039421">
    <property type="entry name" value="Type_1_exporter"/>
</dbReference>
<dbReference type="InterPro" id="IPR017871">
    <property type="entry name" value="ABC_transporter-like_CS"/>
</dbReference>
<dbReference type="PROSITE" id="PS00211">
    <property type="entry name" value="ABC_TRANSPORTER_1"/>
    <property type="match status" value="1"/>
</dbReference>
<evidence type="ECO:0000256" key="7">
    <source>
        <dbReference type="ARBA" id="ARBA00022967"/>
    </source>
</evidence>
<name>A0A0F4TSP1_PSEFL</name>
<dbReference type="GO" id="GO:0016887">
    <property type="term" value="F:ATP hydrolysis activity"/>
    <property type="evidence" value="ECO:0007669"/>
    <property type="project" value="InterPro"/>
</dbReference>
<evidence type="ECO:0000313" key="15">
    <source>
        <dbReference type="Proteomes" id="UP000033588"/>
    </source>
</evidence>
<evidence type="ECO:0000256" key="11">
    <source>
        <dbReference type="SAM" id="Phobius"/>
    </source>
</evidence>
<dbReference type="AlphaFoldDB" id="A0A0F4TSP1"/>
<dbReference type="InterPro" id="IPR027417">
    <property type="entry name" value="P-loop_NTPase"/>
</dbReference>
<feature type="domain" description="ABC transmembrane type-1" evidence="13">
    <location>
        <begin position="31"/>
        <end position="322"/>
    </location>
</feature>
<evidence type="ECO:0000256" key="4">
    <source>
        <dbReference type="ARBA" id="ARBA00022692"/>
    </source>
</evidence>
<comment type="caution">
    <text evidence="14">The sequence shown here is derived from an EMBL/GenBank/DDBJ whole genome shotgun (WGS) entry which is preliminary data.</text>
</comment>
<keyword evidence="6 14" id="KW-0067">ATP-binding</keyword>
<feature type="domain" description="ABC transporter" evidence="12">
    <location>
        <begin position="354"/>
        <end position="590"/>
    </location>
</feature>
<dbReference type="Pfam" id="PF00005">
    <property type="entry name" value="ABC_tran"/>
    <property type="match status" value="1"/>
</dbReference>
<dbReference type="SMART" id="SM00382">
    <property type="entry name" value="AAA"/>
    <property type="match status" value="1"/>
</dbReference>
<dbReference type="GO" id="GO:0005886">
    <property type="term" value="C:plasma membrane"/>
    <property type="evidence" value="ECO:0007669"/>
    <property type="project" value="UniProtKB-SubCell"/>
</dbReference>
<dbReference type="OrthoDB" id="9806127at2"/>
<dbReference type="GO" id="GO:0015421">
    <property type="term" value="F:ABC-type oligopeptide transporter activity"/>
    <property type="evidence" value="ECO:0007669"/>
    <property type="project" value="TreeGrafter"/>
</dbReference>
<evidence type="ECO:0000313" key="14">
    <source>
        <dbReference type="EMBL" id="KJZ47441.1"/>
    </source>
</evidence>
<dbReference type="Gene3D" id="3.40.50.300">
    <property type="entry name" value="P-loop containing nucleotide triphosphate hydrolases"/>
    <property type="match status" value="1"/>
</dbReference>
<dbReference type="InterPro" id="IPR003439">
    <property type="entry name" value="ABC_transporter-like_ATP-bd"/>
</dbReference>
<dbReference type="GO" id="GO:0034040">
    <property type="term" value="F:ATPase-coupled lipid transmembrane transporter activity"/>
    <property type="evidence" value="ECO:0007669"/>
    <property type="project" value="InterPro"/>
</dbReference>
<gene>
    <name evidence="14" type="ORF">VC35_10395</name>
</gene>
<reference evidence="14 15" key="1">
    <citation type="submission" date="2015-03" db="EMBL/GenBank/DDBJ databases">
        <title>Comparative genomics of Pseudomonas insights into diversity of traits involved in vanlence and defense.</title>
        <authorList>
            <person name="Qin Y."/>
        </authorList>
    </citation>
    <scope>NUCLEOTIDE SEQUENCE [LARGE SCALE GENOMIC DNA]</scope>
    <source>
        <strain evidence="14 15">C8</strain>
    </source>
</reference>
<feature type="transmembrane region" description="Helical" evidence="11">
    <location>
        <begin position="77"/>
        <end position="98"/>
    </location>
</feature>
<dbReference type="InterPro" id="IPR036640">
    <property type="entry name" value="ABC1_TM_sf"/>
</dbReference>
<dbReference type="FunFam" id="3.40.50.300:FF:000140">
    <property type="entry name" value="Lipid A export ATP-binding/permease protein MsbA"/>
    <property type="match status" value="1"/>
</dbReference>
<organism evidence="14 15">
    <name type="scientific">Pseudomonas fluorescens</name>
    <dbReference type="NCBI Taxonomy" id="294"/>
    <lineage>
        <taxon>Bacteria</taxon>
        <taxon>Pseudomonadati</taxon>
        <taxon>Pseudomonadota</taxon>
        <taxon>Gammaproteobacteria</taxon>
        <taxon>Pseudomonadales</taxon>
        <taxon>Pseudomonadaceae</taxon>
        <taxon>Pseudomonas</taxon>
    </lineage>
</organism>
<dbReference type="NCBIfam" id="TIGR02203">
    <property type="entry name" value="MsbA_lipidA"/>
    <property type="match status" value="1"/>
</dbReference>
<dbReference type="PATRIC" id="fig|294.132.peg.820"/>
<feature type="transmembrane region" description="Helical" evidence="11">
    <location>
        <begin position="167"/>
        <end position="196"/>
    </location>
</feature>
<accession>A0A0F4TSP1</accession>
<dbReference type="InterPro" id="IPR011527">
    <property type="entry name" value="ABC1_TM_dom"/>
</dbReference>
<feature type="transmembrane region" description="Helical" evidence="11">
    <location>
        <begin position="21"/>
        <end position="41"/>
    </location>
</feature>
<keyword evidence="2" id="KW-0813">Transport</keyword>
<keyword evidence="10 11" id="KW-0472">Membrane</keyword>
<sequence>MADSSLSASPSSLKIYFRLLGYVRPYISLFLISIVGFLIFASTQPMLGYILKYFVDGLSNPEAVLFPSVPYLRDLQLLQAVPLLIILIAAWQGLGSYLGNYFLAKVSLGLVHDLRVQLFNNLLVLPNRYFDKHNSGHLISRITFNVTMVTGAATDAIKVVIREGMTVIFLFASLLFMNWRLTLVMVAILPLIALMVRTASKKFRKQSKKIQLAMGDVTHVASETIQGYRVVRSFGGEKYEEKRFFDASQGNTDKQLRMTRTGAIYTPLLQLVIYTAMAVLMFLVLFLRGDASAGDMVAYITLAGLLPKPIRQLSEVSSTIQKGVAGAESIFEQLDVEPEIDTGTIERDVVSGRLDVRNLSFTYPDTERQVLNDISFSVEPGQMVALVGRSGSGKSTLANLIPRFYHHDKGEILIDGVEVEQYKLLNLRRHIAQVTQHVTLFSDTVANNIAYGDLAGAPREDIEKAAKDAYAMDFIAQLPEGLDTQVGENGVLLSGGQRQRLAIARALLKNAPLLILDEATSALDTESERHIQAALDQVMKGRTTLVIAHRLSTIEKADLILVMDQGKIVERGTHEQLLAQNGYYSRLNAMGLDAPAEDIA</sequence>
<keyword evidence="7" id="KW-1278">Translocase</keyword>
<dbReference type="Gene3D" id="1.20.1560.10">
    <property type="entry name" value="ABC transporter type 1, transmembrane domain"/>
    <property type="match status" value="1"/>
</dbReference>
<dbReference type="PANTHER" id="PTHR43394:SF1">
    <property type="entry name" value="ATP-BINDING CASSETTE SUB-FAMILY B MEMBER 10, MITOCHONDRIAL"/>
    <property type="match status" value="1"/>
</dbReference>
<evidence type="ECO:0000256" key="1">
    <source>
        <dbReference type="ARBA" id="ARBA00004651"/>
    </source>
</evidence>
<evidence type="ECO:0000259" key="12">
    <source>
        <dbReference type="PROSITE" id="PS50893"/>
    </source>
</evidence>
<evidence type="ECO:0000256" key="9">
    <source>
        <dbReference type="ARBA" id="ARBA00023055"/>
    </source>
</evidence>
<keyword evidence="9" id="KW-0445">Lipid transport</keyword>
<dbReference type="InterPro" id="IPR011917">
    <property type="entry name" value="ABC_transpr_lipidA"/>
</dbReference>
<dbReference type="Pfam" id="PF00664">
    <property type="entry name" value="ABC_membrane"/>
    <property type="match status" value="1"/>
</dbReference>
<evidence type="ECO:0000256" key="6">
    <source>
        <dbReference type="ARBA" id="ARBA00022840"/>
    </source>
</evidence>
<dbReference type="PANTHER" id="PTHR43394">
    <property type="entry name" value="ATP-DEPENDENT PERMEASE MDL1, MITOCHONDRIAL"/>
    <property type="match status" value="1"/>
</dbReference>
<keyword evidence="8 11" id="KW-1133">Transmembrane helix</keyword>
<dbReference type="Proteomes" id="UP000033588">
    <property type="component" value="Unassembled WGS sequence"/>
</dbReference>
<evidence type="ECO:0000259" key="13">
    <source>
        <dbReference type="PROSITE" id="PS50929"/>
    </source>
</evidence>